<dbReference type="PATRIC" id="fig|520767.4.peg.1678"/>
<dbReference type="Proteomes" id="UP000075737">
    <property type="component" value="Unassembled WGS sequence"/>
</dbReference>
<name>A0A162MF76_9FIRM</name>
<dbReference type="InterPro" id="IPR032315">
    <property type="entry name" value="DUF4846"/>
</dbReference>
<reference evidence="1 2" key="1">
    <citation type="submission" date="2015-12" db="EMBL/GenBank/DDBJ databases">
        <title>Draft genome of Thermovenabulum gondwanense isolated from a red thermophilic microbial mat colonisisng an outflow channel of a bore well.</title>
        <authorList>
            <person name="Patel B.K."/>
        </authorList>
    </citation>
    <scope>NUCLEOTIDE SEQUENCE [LARGE SCALE GENOMIC DNA]</scope>
    <source>
        <strain evidence="1 2">R270</strain>
    </source>
</reference>
<sequence>MKKRRIILIIMLAVLLLTACEKMINEEKNFIKNPEKPLERKADDFINEEGKTIKERIIVPQGFERIKLPEDSFGEYLRNLPLKPHGSKVKYYNGFVKLRDVHVAVIDMDVGQRDLMQCADSVIRLRAEYLYKRGYYDKIHFNFTNGFRADYKKWREGYRIRVEGNNTSWVKKESYNGDYTTFRKYLDMVFAYAGTLSLSKEMKRVSLEDLSIGDVFLEGGSPGHCVIVVDMAENKNTGEKIFLLAQGYMPAQEIHVLKNPENSDDNPWYSVNFKDKLYTPDYVFTKEQIYRFEE</sequence>
<accession>A0A162MF76</accession>
<evidence type="ECO:0000313" key="2">
    <source>
        <dbReference type="Proteomes" id="UP000075737"/>
    </source>
</evidence>
<gene>
    <name evidence="1" type="ORF">ATZ99_15690</name>
</gene>
<dbReference type="RefSeq" id="WP_068748687.1">
    <property type="nucleotide sequence ID" value="NZ_LOHZ01000033.1"/>
</dbReference>
<dbReference type="AlphaFoldDB" id="A0A162MF76"/>
<comment type="caution">
    <text evidence="1">The sequence shown here is derived from an EMBL/GenBank/DDBJ whole genome shotgun (WGS) entry which is preliminary data.</text>
</comment>
<protein>
    <recommendedName>
        <fullName evidence="3">DUF4846 domain-containing protein</fullName>
    </recommendedName>
</protein>
<dbReference type="Pfam" id="PF16138">
    <property type="entry name" value="DUF4846"/>
    <property type="match status" value="1"/>
</dbReference>
<evidence type="ECO:0000313" key="1">
    <source>
        <dbReference type="EMBL" id="KYO65533.1"/>
    </source>
</evidence>
<keyword evidence="2" id="KW-1185">Reference proteome</keyword>
<dbReference type="PROSITE" id="PS51257">
    <property type="entry name" value="PROKAR_LIPOPROTEIN"/>
    <property type="match status" value="1"/>
</dbReference>
<dbReference type="STRING" id="520767.ATZ99_15690"/>
<organism evidence="1 2">
    <name type="scientific">Thermovenabulum gondwanense</name>
    <dbReference type="NCBI Taxonomy" id="520767"/>
    <lineage>
        <taxon>Bacteria</taxon>
        <taxon>Bacillati</taxon>
        <taxon>Bacillota</taxon>
        <taxon>Clostridia</taxon>
        <taxon>Thermosediminibacterales</taxon>
        <taxon>Thermosediminibacteraceae</taxon>
        <taxon>Thermovenabulum</taxon>
    </lineage>
</organism>
<dbReference type="OrthoDB" id="5511471at2"/>
<evidence type="ECO:0008006" key="3">
    <source>
        <dbReference type="Google" id="ProtNLM"/>
    </source>
</evidence>
<proteinExistence type="predicted"/>
<dbReference type="EMBL" id="LOHZ01000033">
    <property type="protein sequence ID" value="KYO65533.1"/>
    <property type="molecule type" value="Genomic_DNA"/>
</dbReference>